<reference evidence="3" key="1">
    <citation type="submission" date="2024-04" db="EMBL/GenBank/DDBJ databases">
        <title>Salinicola lusitanus LLJ914,a marine bacterium isolated from the Okinawa Trough.</title>
        <authorList>
            <person name="Li J."/>
        </authorList>
    </citation>
    <scope>NUCLEOTIDE SEQUENCE [LARGE SCALE GENOMIC DNA]</scope>
</reference>
<evidence type="ECO:0000313" key="3">
    <source>
        <dbReference type="Proteomes" id="UP001460270"/>
    </source>
</evidence>
<feature type="compositionally biased region" description="Acidic residues" evidence="1">
    <location>
        <begin position="55"/>
        <end position="69"/>
    </location>
</feature>
<comment type="caution">
    <text evidence="2">The sequence shown here is derived from an EMBL/GenBank/DDBJ whole genome shotgun (WGS) entry which is preliminary data.</text>
</comment>
<feature type="region of interest" description="Disordered" evidence="1">
    <location>
        <begin position="43"/>
        <end position="79"/>
    </location>
</feature>
<evidence type="ECO:0000256" key="1">
    <source>
        <dbReference type="SAM" id="MobiDB-lite"/>
    </source>
</evidence>
<feature type="region of interest" description="Disordered" evidence="1">
    <location>
        <begin position="260"/>
        <end position="280"/>
    </location>
</feature>
<accession>A0AAW0P9V7</accession>
<sequence>MQMPNLHTLSENSPLTPPSVSEWKDLNPSLSSTLASLWTIKTRDRDRSRDRDRETEEEQSSGWDVEADVGSEGSGSRLDRPWSVNSGIRSYWYETDPRRGRSPGRLQNVRPCLRVSVEFGFCLKLASHFRKHNGSLATLVKDEDAGEMELKKFQAWAFGDSCDQKHFILCEGWDRYSYYHFIPETKTWSEGLGLLQESRFRPSPDSDSDSCVVVSSQTKTMSVQSCSEAFPFLCSRDNLVLLEEKMSWEQALEACGNISSKHRYVPPPAAPPDTEDSEQL</sequence>
<proteinExistence type="predicted"/>
<dbReference type="Proteomes" id="UP001460270">
    <property type="component" value="Unassembled WGS sequence"/>
</dbReference>
<dbReference type="AlphaFoldDB" id="A0AAW0P9V7"/>
<feature type="compositionally biased region" description="Polar residues" evidence="1">
    <location>
        <begin position="1"/>
        <end position="14"/>
    </location>
</feature>
<gene>
    <name evidence="2" type="ORF">WMY93_012835</name>
</gene>
<protein>
    <recommendedName>
        <fullName evidence="4">C-type lectin domain-containing protein</fullName>
    </recommendedName>
</protein>
<organism evidence="2 3">
    <name type="scientific">Mugilogobius chulae</name>
    <name type="common">yellowstripe goby</name>
    <dbReference type="NCBI Taxonomy" id="88201"/>
    <lineage>
        <taxon>Eukaryota</taxon>
        <taxon>Metazoa</taxon>
        <taxon>Chordata</taxon>
        <taxon>Craniata</taxon>
        <taxon>Vertebrata</taxon>
        <taxon>Euteleostomi</taxon>
        <taxon>Actinopterygii</taxon>
        <taxon>Neopterygii</taxon>
        <taxon>Teleostei</taxon>
        <taxon>Neoteleostei</taxon>
        <taxon>Acanthomorphata</taxon>
        <taxon>Gobiaria</taxon>
        <taxon>Gobiiformes</taxon>
        <taxon>Gobioidei</taxon>
        <taxon>Gobiidae</taxon>
        <taxon>Gobionellinae</taxon>
        <taxon>Mugilogobius</taxon>
    </lineage>
</organism>
<keyword evidence="3" id="KW-1185">Reference proteome</keyword>
<name>A0AAW0P9V7_9GOBI</name>
<dbReference type="EMBL" id="JBBPFD010000009">
    <property type="protein sequence ID" value="KAK7912624.1"/>
    <property type="molecule type" value="Genomic_DNA"/>
</dbReference>
<feature type="compositionally biased region" description="Basic and acidic residues" evidence="1">
    <location>
        <begin position="43"/>
        <end position="54"/>
    </location>
</feature>
<feature type="region of interest" description="Disordered" evidence="1">
    <location>
        <begin position="1"/>
        <end position="26"/>
    </location>
</feature>
<evidence type="ECO:0008006" key="4">
    <source>
        <dbReference type="Google" id="ProtNLM"/>
    </source>
</evidence>
<evidence type="ECO:0000313" key="2">
    <source>
        <dbReference type="EMBL" id="KAK7912624.1"/>
    </source>
</evidence>